<reference evidence="2" key="1">
    <citation type="journal article" date="2021" name="PeerJ">
        <title>Extensive microbial diversity within the chicken gut microbiome revealed by metagenomics and culture.</title>
        <authorList>
            <person name="Gilroy R."/>
            <person name="Ravi A."/>
            <person name="Getino M."/>
            <person name="Pursley I."/>
            <person name="Horton D.L."/>
            <person name="Alikhan N.F."/>
            <person name="Baker D."/>
            <person name="Gharbi K."/>
            <person name="Hall N."/>
            <person name="Watson M."/>
            <person name="Adriaenssens E.M."/>
            <person name="Foster-Nyarko E."/>
            <person name="Jarju S."/>
            <person name="Secka A."/>
            <person name="Antonio M."/>
            <person name="Oren A."/>
            <person name="Chaudhuri R.R."/>
            <person name="La Ragione R."/>
            <person name="Hildebrand F."/>
            <person name="Pallen M.J."/>
        </authorList>
    </citation>
    <scope>NUCLEOTIDE SEQUENCE</scope>
    <source>
        <strain evidence="2">742</strain>
    </source>
</reference>
<protein>
    <submittedName>
        <fullName evidence="2">Uncharacterized protein</fullName>
    </submittedName>
</protein>
<proteinExistence type="predicted"/>
<comment type="caution">
    <text evidence="2">The sequence shown here is derived from an EMBL/GenBank/DDBJ whole genome shotgun (WGS) entry which is preliminary data.</text>
</comment>
<reference evidence="2" key="2">
    <citation type="submission" date="2021-04" db="EMBL/GenBank/DDBJ databases">
        <authorList>
            <person name="Gilroy R."/>
        </authorList>
    </citation>
    <scope>NUCLEOTIDE SEQUENCE</scope>
    <source>
        <strain evidence="2">742</strain>
    </source>
</reference>
<organism evidence="2 3">
    <name type="scientific">Candidatus Faecalibacterium intestinavium</name>
    <dbReference type="NCBI Taxonomy" id="2838580"/>
    <lineage>
        <taxon>Bacteria</taxon>
        <taxon>Bacillati</taxon>
        <taxon>Bacillota</taxon>
        <taxon>Clostridia</taxon>
        <taxon>Eubacteriales</taxon>
        <taxon>Oscillospiraceae</taxon>
        <taxon>Faecalibacterium</taxon>
    </lineage>
</organism>
<gene>
    <name evidence="2" type="ORF">H9864_01915</name>
</gene>
<evidence type="ECO:0000313" key="2">
    <source>
        <dbReference type="EMBL" id="MBU3819120.1"/>
    </source>
</evidence>
<evidence type="ECO:0000256" key="1">
    <source>
        <dbReference type="SAM" id="Coils"/>
    </source>
</evidence>
<keyword evidence="1" id="KW-0175">Coiled coil</keyword>
<feature type="non-terminal residue" evidence="2">
    <location>
        <position position="1"/>
    </location>
</feature>
<name>A0A9E2KI43_9FIRM</name>
<evidence type="ECO:0000313" key="3">
    <source>
        <dbReference type="Proteomes" id="UP000824178"/>
    </source>
</evidence>
<accession>A0A9E2KI43</accession>
<dbReference type="Proteomes" id="UP000824178">
    <property type="component" value="Unassembled WGS sequence"/>
</dbReference>
<dbReference type="AlphaFoldDB" id="A0A9E2KI43"/>
<feature type="coiled-coil region" evidence="1">
    <location>
        <begin position="127"/>
        <end position="154"/>
    </location>
</feature>
<sequence length="162" mass="18535">LTEAERQKKELREALDAGQTALRTADEILARLASAEDWATIDLVGGGILSGMAKHGHLDEAQELVEQLQVELRHFKTELVDVAVDADLQIEIDGFLRFADYFFDGLFADWAVMDRIDRSQEQAGQTRRQIQLVIDRLNEQFRQAEQRQTALRKEYDESVFQA</sequence>
<dbReference type="EMBL" id="JAHLFH010000034">
    <property type="protein sequence ID" value="MBU3819120.1"/>
    <property type="molecule type" value="Genomic_DNA"/>
</dbReference>